<evidence type="ECO:0000313" key="1">
    <source>
        <dbReference type="EMBL" id="ABV51378.1"/>
    </source>
</evidence>
<name>A8G6Z7_PROM2</name>
<dbReference type="EMBL" id="CP000825">
    <property type="protein sequence ID" value="ABV51378.1"/>
    <property type="molecule type" value="Genomic_DNA"/>
</dbReference>
<dbReference type="AlphaFoldDB" id="A8G6Z7"/>
<reference evidence="1 2" key="1">
    <citation type="journal article" date="2007" name="PLoS Genet.">
        <title>Patterns and implications of gene gain and loss in the evolution of Prochlorococcus.</title>
        <authorList>
            <person name="Kettler G.C."/>
            <person name="Martiny A.C."/>
            <person name="Huang K."/>
            <person name="Zucker J."/>
            <person name="Coleman M.L."/>
            <person name="Rodrigue S."/>
            <person name="Chen F."/>
            <person name="Lapidus A."/>
            <person name="Ferriera S."/>
            <person name="Johnson J."/>
            <person name="Steglich C."/>
            <person name="Church G.M."/>
            <person name="Richardson P."/>
            <person name="Chisholm S.W."/>
        </authorList>
    </citation>
    <scope>NUCLEOTIDE SEQUENCE [LARGE SCALE GENOMIC DNA]</scope>
    <source>
        <strain evidence="1 2">MIT 9215</strain>
    </source>
</reference>
<dbReference type="Proteomes" id="UP000002014">
    <property type="component" value="Chromosome"/>
</dbReference>
<proteinExistence type="predicted"/>
<protein>
    <submittedName>
        <fullName evidence="1">Uncharacterized protein</fullName>
    </submittedName>
</protein>
<organism evidence="1 2">
    <name type="scientific">Prochlorococcus marinus (strain MIT 9215)</name>
    <dbReference type="NCBI Taxonomy" id="93060"/>
    <lineage>
        <taxon>Bacteria</taxon>
        <taxon>Bacillati</taxon>
        <taxon>Cyanobacteriota</taxon>
        <taxon>Cyanophyceae</taxon>
        <taxon>Synechococcales</taxon>
        <taxon>Prochlorococcaceae</taxon>
        <taxon>Prochlorococcus</taxon>
    </lineage>
</organism>
<sequence length="55" mass="6500">MFKELKESHSNFFKISRKQYSKVKKNSVAERFNISSGETLDIIENNFTVDLIKLF</sequence>
<evidence type="ECO:0000313" key="2">
    <source>
        <dbReference type="Proteomes" id="UP000002014"/>
    </source>
</evidence>
<dbReference type="KEGG" id="pmh:P9215_17651"/>
<gene>
    <name evidence="1" type="ordered locus">P9215_17651</name>
</gene>
<dbReference type="HOGENOM" id="CLU_202568_0_0_3"/>
<accession>A8G6Z7</accession>